<feature type="region of interest" description="Disordered" evidence="1">
    <location>
        <begin position="182"/>
        <end position="201"/>
    </location>
</feature>
<dbReference type="InterPro" id="IPR008928">
    <property type="entry name" value="6-hairpin_glycosidase_sf"/>
</dbReference>
<feature type="domain" description="Spermatogenesis-associated protein 20-like TRX" evidence="2">
    <location>
        <begin position="3"/>
        <end position="163"/>
    </location>
</feature>
<proteinExistence type="predicted"/>
<dbReference type="PANTHER" id="PTHR42899:SF1">
    <property type="entry name" value="SPERMATOGENESIS-ASSOCIATED PROTEIN 20"/>
    <property type="match status" value="1"/>
</dbReference>
<dbReference type="RefSeq" id="WP_047233384.1">
    <property type="nucleotide sequence ID" value="NZ_JNBQ01000018.1"/>
</dbReference>
<dbReference type="EMBL" id="JNBQ01000018">
    <property type="protein sequence ID" value="KLN34176.1"/>
    <property type="molecule type" value="Genomic_DNA"/>
</dbReference>
<dbReference type="SUPFAM" id="SSF52833">
    <property type="entry name" value="Thioredoxin-like"/>
    <property type="match status" value="1"/>
</dbReference>
<comment type="caution">
    <text evidence="3">The sequence shown here is derived from an EMBL/GenBank/DDBJ whole genome shotgun (WGS) entry which is preliminary data.</text>
</comment>
<organism evidence="3 4">
    <name type="scientific">Cellulosimicrobium funkei</name>
    <dbReference type="NCBI Taxonomy" id="264251"/>
    <lineage>
        <taxon>Bacteria</taxon>
        <taxon>Bacillati</taxon>
        <taxon>Actinomycetota</taxon>
        <taxon>Actinomycetes</taxon>
        <taxon>Micrococcales</taxon>
        <taxon>Promicromonosporaceae</taxon>
        <taxon>Cellulosimicrobium</taxon>
    </lineage>
</organism>
<dbReference type="AlphaFoldDB" id="A0A0H2KL39"/>
<evidence type="ECO:0000256" key="1">
    <source>
        <dbReference type="SAM" id="MobiDB-lite"/>
    </source>
</evidence>
<dbReference type="GO" id="GO:0005975">
    <property type="term" value="P:carbohydrate metabolic process"/>
    <property type="evidence" value="ECO:0007669"/>
    <property type="project" value="InterPro"/>
</dbReference>
<dbReference type="PIRSF" id="PIRSF006402">
    <property type="entry name" value="UCP006402_thioredoxin"/>
    <property type="match status" value="1"/>
</dbReference>
<dbReference type="InterPro" id="IPR024705">
    <property type="entry name" value="Ssp411"/>
</dbReference>
<dbReference type="PANTHER" id="PTHR42899">
    <property type="entry name" value="SPERMATOGENESIS-ASSOCIATED PROTEIN 20"/>
    <property type="match status" value="1"/>
</dbReference>
<evidence type="ECO:0000259" key="2">
    <source>
        <dbReference type="Pfam" id="PF03190"/>
    </source>
</evidence>
<dbReference type="InterPro" id="IPR004879">
    <property type="entry name" value="Ssp411-like_TRX"/>
</dbReference>
<keyword evidence="4" id="KW-1185">Reference proteome</keyword>
<gene>
    <name evidence="3" type="ORF">FB00_13435</name>
</gene>
<dbReference type="Pfam" id="PF03190">
    <property type="entry name" value="Thioredox_DsbH"/>
    <property type="match status" value="1"/>
</dbReference>
<evidence type="ECO:0000313" key="4">
    <source>
        <dbReference type="Proteomes" id="UP000035265"/>
    </source>
</evidence>
<dbReference type="STRING" id="264251.FB00_13435"/>
<dbReference type="SUPFAM" id="SSF48208">
    <property type="entry name" value="Six-hairpin glycosidases"/>
    <property type="match status" value="1"/>
</dbReference>
<dbReference type="InterPro" id="IPR036249">
    <property type="entry name" value="Thioredoxin-like_sf"/>
</dbReference>
<protein>
    <recommendedName>
        <fullName evidence="2">Spermatogenesis-associated protein 20-like TRX domain-containing protein</fullName>
    </recommendedName>
</protein>
<dbReference type="PATRIC" id="fig|264251.5.peg.2732"/>
<name>A0A0H2KL39_9MICO</name>
<dbReference type="Gene3D" id="3.40.30.10">
    <property type="entry name" value="Glutaredoxin"/>
    <property type="match status" value="1"/>
</dbReference>
<sequence length="667" mass="69483">MVNRLADAVSPYLRQHADNPVDWHPWGAAAFAEARRRDVPVMVSVGYATCHWCHVMARESFSDPEIGAQLARGFVAVKVDREEHPDVDASLLAAASAFTPDLGWPLTVFTTPDGAPFYAGTYWPPVPVAGRPAFRDVLDAVAQAWEQRRDQVVDTGEAIRAALRDAAAGRRTGVPRAAATTVVTPGEPGAPDATDDGPVGRLGDHARTVVDRLEAAEDRVHGGFGGAPKFPVAPTLELLLDLAASSVVDPEVARRALVLAGRTVDAMAASSLRDVDGGFFRYATRPDWSEPHYERMLYDNAQLLSAATTLAVLRRTGPVDGLLRTPAPAPGTPDPGEGAARVAADVGRFLLRVLRLADGAFASAQDSESVVDGERVEGGYYLLPPAERAHHEPPPLDTKVLTGWNGLAIEALARAGHHLGLPDLTDAARAAADRLLTAHVRADGTLVRASEGGVASDAVATLEDYGAFAAGLLTLGGLTGDPRSVREGLRLVDATVGADGELRPPQGTDPVLTDLGLAAGAAADASEGAVPSGTTAAARAALLAHLATGEPRYRDAARAHVAASPTASEHPLGAAGVLRVAVGLAEPPHQLVLVADPDLREAFREAARDWYHPDGLLLGATPGDAAALAVDGVGLLAGRGPGAYLCADFVCRLPARDPEALRAQLDA</sequence>
<evidence type="ECO:0000313" key="3">
    <source>
        <dbReference type="EMBL" id="KLN34176.1"/>
    </source>
</evidence>
<accession>A0A0H2KL39</accession>
<reference evidence="3 4" key="1">
    <citation type="submission" date="2014-05" db="EMBL/GenBank/DDBJ databases">
        <title>Cellulosimicrobium funkei U11 genome.</title>
        <authorList>
            <person name="Hu C."/>
            <person name="Gong Y."/>
            <person name="Wan W."/>
            <person name="Jiang M."/>
        </authorList>
    </citation>
    <scope>NUCLEOTIDE SEQUENCE [LARGE SCALE GENOMIC DNA]</scope>
    <source>
        <strain evidence="3 4">U11</strain>
    </source>
</reference>
<dbReference type="Proteomes" id="UP000035265">
    <property type="component" value="Unassembled WGS sequence"/>
</dbReference>